<evidence type="ECO:0000313" key="3">
    <source>
        <dbReference type="Proteomes" id="UP000521379"/>
    </source>
</evidence>
<dbReference type="CDD" id="cd00531">
    <property type="entry name" value="NTF2_like"/>
    <property type="match status" value="1"/>
</dbReference>
<dbReference type="EMBL" id="JAAVUN010000006">
    <property type="protein sequence ID" value="NKE09292.1"/>
    <property type="molecule type" value="Genomic_DNA"/>
</dbReference>
<evidence type="ECO:0000313" key="2">
    <source>
        <dbReference type="EMBL" id="NKE09292.1"/>
    </source>
</evidence>
<name>A0A846TU30_9MICC</name>
<keyword evidence="3" id="KW-1185">Reference proteome</keyword>
<feature type="domain" description="DUF4440" evidence="1">
    <location>
        <begin position="8"/>
        <end position="113"/>
    </location>
</feature>
<reference evidence="2 3" key="1">
    <citation type="submission" date="2020-02" db="EMBL/GenBank/DDBJ databases">
        <authorList>
            <person name="Sun Q."/>
        </authorList>
    </citation>
    <scope>NUCLEOTIDE SEQUENCE [LARGE SCALE GENOMIC DNA]</scope>
    <source>
        <strain evidence="2 3">YIM 13062</strain>
    </source>
</reference>
<organism evidence="2 3">
    <name type="scientific">Kocuria subflava</name>
    <dbReference type="NCBI Taxonomy" id="1736139"/>
    <lineage>
        <taxon>Bacteria</taxon>
        <taxon>Bacillati</taxon>
        <taxon>Actinomycetota</taxon>
        <taxon>Actinomycetes</taxon>
        <taxon>Micrococcales</taxon>
        <taxon>Micrococcaceae</taxon>
        <taxon>Kocuria</taxon>
    </lineage>
</organism>
<dbReference type="InterPro" id="IPR027843">
    <property type="entry name" value="DUF4440"/>
</dbReference>
<evidence type="ECO:0000259" key="1">
    <source>
        <dbReference type="Pfam" id="PF14534"/>
    </source>
</evidence>
<dbReference type="Proteomes" id="UP000521379">
    <property type="component" value="Unassembled WGS sequence"/>
</dbReference>
<gene>
    <name evidence="2" type="ORF">GTW58_04910</name>
</gene>
<dbReference type="InterPro" id="IPR032710">
    <property type="entry name" value="NTF2-like_dom_sf"/>
</dbReference>
<dbReference type="SUPFAM" id="SSF54427">
    <property type="entry name" value="NTF2-like"/>
    <property type="match status" value="1"/>
</dbReference>
<protein>
    <submittedName>
        <fullName evidence="2">Nuclear transport factor 2 family protein</fullName>
    </submittedName>
</protein>
<dbReference type="RefSeq" id="WP_119933328.1">
    <property type="nucleotide sequence ID" value="NZ_JAAVUN010000006.1"/>
</dbReference>
<comment type="caution">
    <text evidence="2">The sequence shown here is derived from an EMBL/GenBank/DDBJ whole genome shotgun (WGS) entry which is preliminary data.</text>
</comment>
<dbReference type="AlphaFoldDB" id="A0A846TU30"/>
<accession>A0A846TU30</accession>
<dbReference type="Gene3D" id="3.10.450.50">
    <property type="match status" value="1"/>
</dbReference>
<sequence>MTESRTEILKNWQQQLVAMDEADTEALRECFTDDAVLIHMTGYRQPIDEWLEGMRRQEFVYHQVIAKQVAVEITGEHAVLTGDIITGYRSDGSGQAWPLHCVQQFVRKDGAWLCTESRVSLG</sequence>
<dbReference type="Pfam" id="PF14534">
    <property type="entry name" value="DUF4440"/>
    <property type="match status" value="1"/>
</dbReference>
<proteinExistence type="predicted"/>